<evidence type="ECO:0000256" key="2">
    <source>
        <dbReference type="SAM" id="SignalP"/>
    </source>
</evidence>
<evidence type="ECO:0000256" key="1">
    <source>
        <dbReference type="SAM" id="MobiDB-lite"/>
    </source>
</evidence>
<name>A0A5N0TD11_9GAMM</name>
<reference evidence="3 4" key="1">
    <citation type="submission" date="2019-09" db="EMBL/GenBank/DDBJ databases">
        <title>Wenzhouxiangella sp. Genome sequencing and assembly.</title>
        <authorList>
            <person name="Zhang R."/>
        </authorList>
    </citation>
    <scope>NUCLEOTIDE SEQUENCE [LARGE SCALE GENOMIC DNA]</scope>
    <source>
        <strain evidence="3 4">W260</strain>
    </source>
</reference>
<organism evidence="3 4">
    <name type="scientific">Marinihelvus fidelis</name>
    <dbReference type="NCBI Taxonomy" id="2613842"/>
    <lineage>
        <taxon>Bacteria</taxon>
        <taxon>Pseudomonadati</taxon>
        <taxon>Pseudomonadota</taxon>
        <taxon>Gammaproteobacteria</taxon>
        <taxon>Chromatiales</taxon>
        <taxon>Wenzhouxiangellaceae</taxon>
        <taxon>Marinihelvus</taxon>
    </lineage>
</organism>
<comment type="caution">
    <text evidence="3">The sequence shown here is derived from an EMBL/GenBank/DDBJ whole genome shotgun (WGS) entry which is preliminary data.</text>
</comment>
<dbReference type="RefSeq" id="WP_150863350.1">
    <property type="nucleotide sequence ID" value="NZ_VYXP01000003.1"/>
</dbReference>
<sequence length="268" mass="30073">MRAERWLTLVAVFTLATAAHADTPRSVDDLVGARASSGAAALNDRGWLHIQTQKSYDRSWSYWWNRDDSECISVAVADGRFDAITTTTASDCNQQGGGDNNNAAAIAIGAAAVLGAIALAHKHHHHDDDDHYDDQDDEAEFDRGYRDALHHRTYNNYDRTDAYREGFDSGTDQREHETSYRYHQEEYGRDYSNHYSRTVNLADLDGTRASSADSEMRERGFTHVDTLKSGNTSYGIWYNRRSGQCMQLGVADGRVVNVTDIHRHPGCH</sequence>
<dbReference type="EMBL" id="VYXP01000003">
    <property type="protein sequence ID" value="KAA9132641.1"/>
    <property type="molecule type" value="Genomic_DNA"/>
</dbReference>
<accession>A0A5N0TD11</accession>
<evidence type="ECO:0000313" key="4">
    <source>
        <dbReference type="Proteomes" id="UP000325372"/>
    </source>
</evidence>
<proteinExistence type="predicted"/>
<keyword evidence="2" id="KW-0732">Signal</keyword>
<keyword evidence="4" id="KW-1185">Reference proteome</keyword>
<feature type="region of interest" description="Disordered" evidence="1">
    <location>
        <begin position="161"/>
        <end position="180"/>
    </location>
</feature>
<dbReference type="AlphaFoldDB" id="A0A5N0TD11"/>
<feature type="chain" id="PRO_5024362647" description="PepSY domain-containing protein" evidence="2">
    <location>
        <begin position="22"/>
        <end position="268"/>
    </location>
</feature>
<evidence type="ECO:0000313" key="3">
    <source>
        <dbReference type="EMBL" id="KAA9132641.1"/>
    </source>
</evidence>
<gene>
    <name evidence="3" type="ORF">F3N42_05330</name>
</gene>
<dbReference type="Proteomes" id="UP000325372">
    <property type="component" value="Unassembled WGS sequence"/>
</dbReference>
<feature type="signal peptide" evidence="2">
    <location>
        <begin position="1"/>
        <end position="21"/>
    </location>
</feature>
<protein>
    <recommendedName>
        <fullName evidence="5">PepSY domain-containing protein</fullName>
    </recommendedName>
</protein>
<evidence type="ECO:0008006" key="5">
    <source>
        <dbReference type="Google" id="ProtNLM"/>
    </source>
</evidence>